<feature type="compositionally biased region" description="Polar residues" evidence="1">
    <location>
        <begin position="155"/>
        <end position="168"/>
    </location>
</feature>
<dbReference type="OrthoDB" id="5988132at2759"/>
<dbReference type="InterPro" id="IPR013087">
    <property type="entry name" value="Znf_C2H2_type"/>
</dbReference>
<dbReference type="STRING" id="135651.G0N0G2"/>
<dbReference type="Proteomes" id="UP000008068">
    <property type="component" value="Unassembled WGS sequence"/>
</dbReference>
<sequence length="1141" mass="129123">METLLTVKLGVELKNEHPLAVILCRGAGICDLDFRQKSVLDHWKNVKICEHHANELLKGWNSMSPFRDSHLYRGRSSSFEKFDACSIPNHVGPKHKGLDRRPPGRSYLSVKGSDAILKQEHLLVHPGIPLCKAHEKYVTDLIAALHGPSNKKQKTSTISEDSESTCSISDDESYKTPIARSSRTELAKHFSLFASTAGENRVCTKSPWRELQPKTQEKKARSAKNLFYTMLGIMVPNGVQEFKEMVEKKTFMKAEWTTDSSDGFKSLMNQIASQFFAAENRRSKLIVLSLAANSVSYLDVVKYIPNLSRHMYQSAKVYGRRQKIEDTEKDKKLQRYNPEAIQAFIGFITSPTVMIGLPHGVRNVKKSDGSRMEIPDSIRQQSATEVIQMWINVCKENGDDHLLLSPSIMYKILDVCSAKKRESSTCVDYFIAYGSEAFDELHRIVGEWKAEQLFEDELLKTLDTELFEAAQYLRTDFRLHIKSHSRVADHCAQFALSDPTNKKLSSSCSEIPNKHTHDYKCGRCEKVSETFEKMEEYAEELVAVSEKLLISGRATTKNDEEVLNRRKDELQKIKKGITQIADMKKHLLRAAYTNQEREGIIAGLRDNEALITLDFAQKFLPKFHRERQNQYFGKKGISYHISHTHAKIGNAFAQHSFVHIYSGSVIQDSSLVVLTIAHFASELAKVGIKKIFLRSDNAGAYHSAATIGSLHWLNETTGVEIGSWSFSEAQNGKSSSDRDANRVKRKAKNYVDQGNDIPTSEEFFNALKENPLNGVSVYHGTVTPSSDSGKTEFEGVSSLNYFTLEKGGLRARRYGSIGEGILIAKSAMKPIKGKFKFDDKAGFLASNIVSKEKERDAVLSGTETKFWYFSPCTKTTQCVKEPDVVSDNVEEEAREGNSDALFACPVPGCSAVFLKHYNLENHTLRGKHVISPERMTGIDYALNLFARYLEDVNESRTYPKFQEALGELTVGEDEVTVQQGWGLQEKKKRKPFPEDAKAFLIECFNEGVTTGKPLSPFAVEKRMRNAKNAQGGRRFSEEEILSVPQISGFLFREAQKRRSAQKNSQATASQCRKKPSNLQNRRRRSGDCKEEEPREIAEEVHQDSEWIDYTKSEEFWTLADELYQIVIENLDKIYTTDSRQI</sequence>
<evidence type="ECO:0000256" key="1">
    <source>
        <dbReference type="SAM" id="MobiDB-lite"/>
    </source>
</evidence>
<dbReference type="EMBL" id="GL379824">
    <property type="protein sequence ID" value="EGT48876.1"/>
    <property type="molecule type" value="Genomic_DNA"/>
</dbReference>
<evidence type="ECO:0000313" key="3">
    <source>
        <dbReference type="EMBL" id="EGT48876.1"/>
    </source>
</evidence>
<dbReference type="AlphaFoldDB" id="G0N0G2"/>
<dbReference type="OMA" id="CANEECD"/>
<feature type="compositionally biased region" description="Basic residues" evidence="1">
    <location>
        <begin position="1071"/>
        <end position="1084"/>
    </location>
</feature>
<name>G0N0G2_CAEBE</name>
<dbReference type="PANTHER" id="PTHR33845">
    <property type="entry name" value="C2H2-TYPE DOMAIN-CONTAINING PROTEIN"/>
    <property type="match status" value="1"/>
</dbReference>
<gene>
    <name evidence="3" type="ORF">CAEBREN_14970</name>
</gene>
<keyword evidence="4" id="KW-1185">Reference proteome</keyword>
<feature type="region of interest" description="Disordered" evidence="1">
    <location>
        <begin position="1057"/>
        <end position="1102"/>
    </location>
</feature>
<evidence type="ECO:0000259" key="2">
    <source>
        <dbReference type="PROSITE" id="PS00028"/>
    </source>
</evidence>
<feature type="domain" description="C2H2-type" evidence="2">
    <location>
        <begin position="904"/>
        <end position="928"/>
    </location>
</feature>
<accession>G0N0G2</accession>
<dbReference type="eggNOG" id="ENOG502QS0X">
    <property type="taxonomic scope" value="Eukaryota"/>
</dbReference>
<organism evidence="4">
    <name type="scientific">Caenorhabditis brenneri</name>
    <name type="common">Nematode worm</name>
    <dbReference type="NCBI Taxonomy" id="135651"/>
    <lineage>
        <taxon>Eukaryota</taxon>
        <taxon>Metazoa</taxon>
        <taxon>Ecdysozoa</taxon>
        <taxon>Nematoda</taxon>
        <taxon>Chromadorea</taxon>
        <taxon>Rhabditida</taxon>
        <taxon>Rhabditina</taxon>
        <taxon>Rhabditomorpha</taxon>
        <taxon>Rhabditoidea</taxon>
        <taxon>Rhabditidae</taxon>
        <taxon>Peloderinae</taxon>
        <taxon>Caenorhabditis</taxon>
    </lineage>
</organism>
<protein>
    <recommendedName>
        <fullName evidence="2">C2H2-type domain-containing protein</fullName>
    </recommendedName>
</protein>
<feature type="compositionally biased region" description="Basic and acidic residues" evidence="1">
    <location>
        <begin position="1085"/>
        <end position="1102"/>
    </location>
</feature>
<dbReference type="HOGENOM" id="CLU_003061_0_0_1"/>
<reference evidence="4" key="1">
    <citation type="submission" date="2011-07" db="EMBL/GenBank/DDBJ databases">
        <authorList>
            <consortium name="Caenorhabditis brenneri Sequencing and Analysis Consortium"/>
            <person name="Wilson R.K."/>
        </authorList>
    </citation>
    <scope>NUCLEOTIDE SEQUENCE [LARGE SCALE GENOMIC DNA]</scope>
    <source>
        <strain evidence="4">PB2801</strain>
    </source>
</reference>
<feature type="compositionally biased region" description="Polar residues" evidence="1">
    <location>
        <begin position="1061"/>
        <end position="1070"/>
    </location>
</feature>
<dbReference type="PANTHER" id="PTHR33845:SF1">
    <property type="entry name" value="C2H2-TYPE DOMAIN-CONTAINING PROTEIN"/>
    <property type="match status" value="1"/>
</dbReference>
<evidence type="ECO:0000313" key="4">
    <source>
        <dbReference type="Proteomes" id="UP000008068"/>
    </source>
</evidence>
<proteinExistence type="predicted"/>
<dbReference type="InParanoid" id="G0N0G2"/>
<dbReference type="PROSITE" id="PS00028">
    <property type="entry name" value="ZINC_FINGER_C2H2_1"/>
    <property type="match status" value="1"/>
</dbReference>
<feature type="region of interest" description="Disordered" evidence="1">
    <location>
        <begin position="149"/>
        <end position="173"/>
    </location>
</feature>